<dbReference type="PROSITE" id="PS51421">
    <property type="entry name" value="RAS"/>
    <property type="match status" value="1"/>
</dbReference>
<dbReference type="GO" id="GO:0003924">
    <property type="term" value="F:GTPase activity"/>
    <property type="evidence" value="ECO:0007669"/>
    <property type="project" value="InterPro"/>
</dbReference>
<keyword evidence="9" id="KW-0636">Prenylation</keyword>
<evidence type="ECO:0000313" key="11">
    <source>
        <dbReference type="EMBL" id="KAK3090930.1"/>
    </source>
</evidence>
<dbReference type="GO" id="GO:0007264">
    <property type="term" value="P:small GTPase-mediated signal transduction"/>
    <property type="evidence" value="ECO:0007669"/>
    <property type="project" value="InterPro"/>
</dbReference>
<evidence type="ECO:0000256" key="1">
    <source>
        <dbReference type="ARBA" id="ARBA00004342"/>
    </source>
</evidence>
<keyword evidence="3" id="KW-1003">Cell membrane</keyword>
<keyword evidence="12" id="KW-1185">Reference proteome</keyword>
<dbReference type="Gene3D" id="3.40.50.300">
    <property type="entry name" value="P-loop containing nucleotide triphosphate hydrolases"/>
    <property type="match status" value="1"/>
</dbReference>
<dbReference type="SMART" id="SM00174">
    <property type="entry name" value="RHO"/>
    <property type="match status" value="1"/>
</dbReference>
<dbReference type="SMART" id="SM00173">
    <property type="entry name" value="RAS"/>
    <property type="match status" value="1"/>
</dbReference>
<comment type="subcellular location">
    <subcellularLocation>
        <location evidence="1">Cell membrane</location>
        <topology evidence="1">Lipid-anchor</topology>
        <orientation evidence="1">Cytoplasmic side</orientation>
    </subcellularLocation>
</comment>
<dbReference type="SMART" id="SM00175">
    <property type="entry name" value="RAB"/>
    <property type="match status" value="1"/>
</dbReference>
<keyword evidence="6" id="KW-0342">GTP-binding</keyword>
<evidence type="ECO:0000256" key="7">
    <source>
        <dbReference type="ARBA" id="ARBA00023136"/>
    </source>
</evidence>
<reference evidence="11" key="1">
    <citation type="submission" date="2019-08" db="EMBL/GenBank/DDBJ databases">
        <title>The improved chromosome-level genome for the pearl oyster Pinctada fucata martensii using PacBio sequencing and Hi-C.</title>
        <authorList>
            <person name="Zheng Z."/>
        </authorList>
    </citation>
    <scope>NUCLEOTIDE SEQUENCE</scope>
    <source>
        <strain evidence="11">ZZ-2019</strain>
        <tissue evidence="11">Adductor muscle</tissue>
    </source>
</reference>
<accession>A0AA88XZ77</accession>
<dbReference type="GO" id="GO:0005525">
    <property type="term" value="F:GTP binding"/>
    <property type="evidence" value="ECO:0007669"/>
    <property type="project" value="UniProtKB-KW"/>
</dbReference>
<feature type="compositionally biased region" description="Acidic residues" evidence="10">
    <location>
        <begin position="1"/>
        <end position="11"/>
    </location>
</feature>
<dbReference type="Pfam" id="PF00071">
    <property type="entry name" value="Ras"/>
    <property type="match status" value="1"/>
</dbReference>
<dbReference type="InterPro" id="IPR001806">
    <property type="entry name" value="Small_GTPase"/>
</dbReference>
<dbReference type="CDD" id="cd00157">
    <property type="entry name" value="Rho"/>
    <property type="match status" value="1"/>
</dbReference>
<dbReference type="FunFam" id="3.40.50.300:FF:000983">
    <property type="entry name" value="Rho family GTPase"/>
    <property type="match status" value="1"/>
</dbReference>
<dbReference type="Proteomes" id="UP001186944">
    <property type="component" value="Unassembled WGS sequence"/>
</dbReference>
<dbReference type="InterPro" id="IPR005225">
    <property type="entry name" value="Small_GTP-bd"/>
</dbReference>
<dbReference type="InterPro" id="IPR003578">
    <property type="entry name" value="Small_GTPase_Rho"/>
</dbReference>
<sequence length="228" mass="25441">MKMEIESDETADGANVPQDKNKNELTDVLKARAGEGEIKCCIVGDGGVGKTSMLLSYTTGKMLTNYEPTCFESYVIEVKQGETTKKMFVMDTAGQETYDRLRTLSYYDTDVFIVCFSVDDQDSFDNVRTRWIPEIKEFRPNTPFIMVGTQTDLRHSVVDITDACVSSARGKKAAKKLGAKKYIECSSVDGQGTDYVFEVALKTAQSPVGQKKIWKSIKRAFRKKDAAV</sequence>
<evidence type="ECO:0000256" key="8">
    <source>
        <dbReference type="ARBA" id="ARBA00023288"/>
    </source>
</evidence>
<keyword evidence="8" id="KW-0449">Lipoprotein</keyword>
<evidence type="ECO:0000256" key="9">
    <source>
        <dbReference type="ARBA" id="ARBA00023289"/>
    </source>
</evidence>
<organism evidence="11 12">
    <name type="scientific">Pinctada imbricata</name>
    <name type="common">Atlantic pearl-oyster</name>
    <name type="synonym">Pinctada martensii</name>
    <dbReference type="NCBI Taxonomy" id="66713"/>
    <lineage>
        <taxon>Eukaryota</taxon>
        <taxon>Metazoa</taxon>
        <taxon>Spiralia</taxon>
        <taxon>Lophotrochozoa</taxon>
        <taxon>Mollusca</taxon>
        <taxon>Bivalvia</taxon>
        <taxon>Autobranchia</taxon>
        <taxon>Pteriomorphia</taxon>
        <taxon>Pterioida</taxon>
        <taxon>Pterioidea</taxon>
        <taxon>Pteriidae</taxon>
        <taxon>Pinctada</taxon>
    </lineage>
</organism>
<evidence type="ECO:0000256" key="3">
    <source>
        <dbReference type="ARBA" id="ARBA00022475"/>
    </source>
</evidence>
<dbReference type="PANTHER" id="PTHR24072">
    <property type="entry name" value="RHO FAMILY GTPASE"/>
    <property type="match status" value="1"/>
</dbReference>
<evidence type="ECO:0000256" key="6">
    <source>
        <dbReference type="ARBA" id="ARBA00023134"/>
    </source>
</evidence>
<keyword evidence="7" id="KW-0472">Membrane</keyword>
<evidence type="ECO:0000256" key="2">
    <source>
        <dbReference type="ARBA" id="ARBA00010142"/>
    </source>
</evidence>
<dbReference type="EMBL" id="VSWD01000010">
    <property type="protein sequence ID" value="KAK3090930.1"/>
    <property type="molecule type" value="Genomic_DNA"/>
</dbReference>
<dbReference type="SUPFAM" id="SSF52540">
    <property type="entry name" value="P-loop containing nucleoside triphosphate hydrolases"/>
    <property type="match status" value="1"/>
</dbReference>
<protein>
    <submittedName>
        <fullName evidence="11">Uncharacterized protein</fullName>
    </submittedName>
</protein>
<dbReference type="InterPro" id="IPR027417">
    <property type="entry name" value="P-loop_NTPase"/>
</dbReference>
<dbReference type="PROSITE" id="PS51420">
    <property type="entry name" value="RHO"/>
    <property type="match status" value="1"/>
</dbReference>
<evidence type="ECO:0000313" key="12">
    <source>
        <dbReference type="Proteomes" id="UP001186944"/>
    </source>
</evidence>
<evidence type="ECO:0000256" key="10">
    <source>
        <dbReference type="SAM" id="MobiDB-lite"/>
    </source>
</evidence>
<comment type="caution">
    <text evidence="11">The sequence shown here is derived from an EMBL/GenBank/DDBJ whole genome shotgun (WGS) entry which is preliminary data.</text>
</comment>
<name>A0AA88XZ77_PINIB</name>
<dbReference type="NCBIfam" id="TIGR00231">
    <property type="entry name" value="small_GTP"/>
    <property type="match status" value="1"/>
</dbReference>
<dbReference type="PRINTS" id="PR00449">
    <property type="entry name" value="RASTRNSFRMNG"/>
</dbReference>
<gene>
    <name evidence="11" type="ORF">FSP39_015813</name>
</gene>
<feature type="region of interest" description="Disordered" evidence="10">
    <location>
        <begin position="1"/>
        <end position="20"/>
    </location>
</feature>
<keyword evidence="4" id="KW-0488">Methylation</keyword>
<comment type="similarity">
    <text evidence="2">Belongs to the small GTPase superfamily. Rho family.</text>
</comment>
<proteinExistence type="inferred from homology"/>
<dbReference type="AlphaFoldDB" id="A0AA88XZ77"/>
<dbReference type="GO" id="GO:0005886">
    <property type="term" value="C:plasma membrane"/>
    <property type="evidence" value="ECO:0007669"/>
    <property type="project" value="UniProtKB-SubCell"/>
</dbReference>
<evidence type="ECO:0000256" key="5">
    <source>
        <dbReference type="ARBA" id="ARBA00022741"/>
    </source>
</evidence>
<keyword evidence="5" id="KW-0547">Nucleotide-binding</keyword>
<evidence type="ECO:0000256" key="4">
    <source>
        <dbReference type="ARBA" id="ARBA00022481"/>
    </source>
</evidence>
<dbReference type="PROSITE" id="PS51419">
    <property type="entry name" value="RAB"/>
    <property type="match status" value="1"/>
</dbReference>